<comment type="caution">
    <text evidence="3">The sequence shown here is derived from an EMBL/GenBank/DDBJ whole genome shotgun (WGS) entry which is preliminary data.</text>
</comment>
<reference evidence="3 4" key="2">
    <citation type="submission" date="2008-10" db="EMBL/GenBank/DDBJ databases">
        <title>Draft genome sequence of Clostridium hiranonis (DSM 13275).</title>
        <authorList>
            <person name="Sudarsanam P."/>
            <person name="Ley R."/>
            <person name="Guruge J."/>
            <person name="Turnbaugh P.J."/>
            <person name="Mahowald M."/>
            <person name="Liep D."/>
            <person name="Gordon J."/>
        </authorList>
    </citation>
    <scope>NUCLEOTIDE SEQUENCE [LARGE SCALE GENOMIC DNA]</scope>
    <source>
        <strain evidence="3 4">DSM 13275</strain>
    </source>
</reference>
<dbReference type="eggNOG" id="COG3956">
    <property type="taxonomic scope" value="Bacteria"/>
</dbReference>
<dbReference type="Pfam" id="PF03819">
    <property type="entry name" value="MazG"/>
    <property type="match status" value="2"/>
</dbReference>
<dbReference type="NCBIfam" id="TIGR00444">
    <property type="entry name" value="mazG"/>
    <property type="match status" value="1"/>
</dbReference>
<dbReference type="GO" id="GO:0008168">
    <property type="term" value="F:methyltransferase activity"/>
    <property type="evidence" value="ECO:0007669"/>
    <property type="project" value="InterPro"/>
</dbReference>
<dbReference type="GO" id="GO:0046076">
    <property type="term" value="P:dTTP catabolic process"/>
    <property type="evidence" value="ECO:0007669"/>
    <property type="project" value="TreeGrafter"/>
</dbReference>
<evidence type="ECO:0000259" key="1">
    <source>
        <dbReference type="Pfam" id="PF00590"/>
    </source>
</evidence>
<dbReference type="InterPro" id="IPR024180">
    <property type="entry name" value="Tetrapyrrole_Mease/MazG_pred"/>
</dbReference>
<dbReference type="PIRSF" id="PIRSF002845">
    <property type="entry name" value="Ttrprl_mtas_MazG"/>
    <property type="match status" value="1"/>
</dbReference>
<feature type="domain" description="Tetrapyrrole methylase" evidence="1">
    <location>
        <begin position="1"/>
        <end position="198"/>
    </location>
</feature>
<dbReference type="Gene3D" id="3.40.1010.10">
    <property type="entry name" value="Cobalt-precorrin-4 Transmethylase, Domain 1"/>
    <property type="match status" value="1"/>
</dbReference>
<name>B6G0K2_PEPHT</name>
<dbReference type="RefSeq" id="WP_006441163.1">
    <property type="nucleotide sequence ID" value="NZ_DS995685.1"/>
</dbReference>
<dbReference type="STRING" id="500633.CLOHIR_01658"/>
<dbReference type="SUPFAM" id="SSF53790">
    <property type="entry name" value="Tetrapyrrole methylase"/>
    <property type="match status" value="1"/>
</dbReference>
<dbReference type="InterPro" id="IPR035996">
    <property type="entry name" value="4pyrrol_Methylase_sf"/>
</dbReference>
<evidence type="ECO:0000313" key="3">
    <source>
        <dbReference type="EMBL" id="EEA84698.1"/>
    </source>
</evidence>
<dbReference type="InterPro" id="IPR048015">
    <property type="entry name" value="NTP-PPase_MazG-like_N"/>
</dbReference>
<reference evidence="3 4" key="1">
    <citation type="submission" date="2008-09" db="EMBL/GenBank/DDBJ databases">
        <authorList>
            <person name="Fulton L."/>
            <person name="Clifton S."/>
            <person name="Fulton B."/>
            <person name="Xu J."/>
            <person name="Minx P."/>
            <person name="Pepin K.H."/>
            <person name="Johnson M."/>
            <person name="Thiruvilangam P."/>
            <person name="Bhonagiri V."/>
            <person name="Nash W.E."/>
            <person name="Mardis E.R."/>
            <person name="Wilson R.K."/>
        </authorList>
    </citation>
    <scope>NUCLEOTIDE SEQUENCE [LARGE SCALE GENOMIC DNA]</scope>
    <source>
        <strain evidence="3 4">DSM 13275</strain>
    </source>
</reference>
<dbReference type="FunFam" id="1.10.287.1080:FF:000001">
    <property type="entry name" value="Nucleoside triphosphate pyrophosphohydrolase"/>
    <property type="match status" value="1"/>
</dbReference>
<dbReference type="CDD" id="cd11529">
    <property type="entry name" value="NTP-PPase_MazG_Cterm"/>
    <property type="match status" value="1"/>
</dbReference>
<dbReference type="InterPro" id="IPR048011">
    <property type="entry name" value="NTP-PPase_MazG-like_C"/>
</dbReference>
<feature type="domain" description="NTP pyrophosphohydrolase MazG-like" evidence="2">
    <location>
        <begin position="251"/>
        <end position="324"/>
    </location>
</feature>
<dbReference type="NCBIfam" id="NF007113">
    <property type="entry name" value="PRK09562.1"/>
    <property type="match status" value="1"/>
</dbReference>
<dbReference type="GO" id="GO:0047429">
    <property type="term" value="F:nucleoside triphosphate diphosphatase activity"/>
    <property type="evidence" value="ECO:0007669"/>
    <property type="project" value="InterPro"/>
</dbReference>
<dbReference type="GO" id="GO:0006950">
    <property type="term" value="P:response to stress"/>
    <property type="evidence" value="ECO:0007669"/>
    <property type="project" value="UniProtKB-ARBA"/>
</dbReference>
<dbReference type="EMBL" id="ABWP01000066">
    <property type="protein sequence ID" value="EEA84698.1"/>
    <property type="molecule type" value="Genomic_DNA"/>
</dbReference>
<dbReference type="CDD" id="cd11723">
    <property type="entry name" value="YabN_N_like"/>
    <property type="match status" value="1"/>
</dbReference>
<dbReference type="AlphaFoldDB" id="B6G0K2"/>
<proteinExistence type="predicted"/>
<dbReference type="GO" id="GO:0046081">
    <property type="term" value="P:dUTP catabolic process"/>
    <property type="evidence" value="ECO:0007669"/>
    <property type="project" value="TreeGrafter"/>
</dbReference>
<dbReference type="InterPro" id="IPR014777">
    <property type="entry name" value="4pyrrole_Mease_sub1"/>
</dbReference>
<dbReference type="SUPFAM" id="SSF101386">
    <property type="entry name" value="all-alpha NTP pyrophosphatases"/>
    <property type="match status" value="3"/>
</dbReference>
<dbReference type="Gene3D" id="1.10.287.1080">
    <property type="entry name" value="MazG-like"/>
    <property type="match status" value="2"/>
</dbReference>
<dbReference type="InterPro" id="IPR000878">
    <property type="entry name" value="4pyrrol_Mease"/>
</dbReference>
<dbReference type="PANTHER" id="PTHR30522:SF0">
    <property type="entry name" value="NUCLEOSIDE TRIPHOSPHATE PYROPHOSPHOHYDROLASE"/>
    <property type="match status" value="1"/>
</dbReference>
<accession>B6G0K2</accession>
<dbReference type="InterPro" id="IPR004518">
    <property type="entry name" value="MazG-like_dom"/>
</dbReference>
<evidence type="ECO:0000259" key="2">
    <source>
        <dbReference type="Pfam" id="PF03819"/>
    </source>
</evidence>
<feature type="domain" description="NTP pyrophosphohydrolase MazG-like" evidence="2">
    <location>
        <begin position="419"/>
        <end position="479"/>
    </location>
</feature>
<dbReference type="CDD" id="cd11528">
    <property type="entry name" value="NTP-PPase_MazG_Nterm"/>
    <property type="match status" value="1"/>
</dbReference>
<dbReference type="HOGENOM" id="CLU_038356_1_0_9"/>
<organism evidence="3 4">
    <name type="scientific">Peptacetobacter hiranonis (strain DSM 13275 / JCM 10541 / KCTC 15199 / TO-931)</name>
    <name type="common">Clostridium hiranonis</name>
    <dbReference type="NCBI Taxonomy" id="500633"/>
    <lineage>
        <taxon>Bacteria</taxon>
        <taxon>Bacillati</taxon>
        <taxon>Bacillota</taxon>
        <taxon>Clostridia</taxon>
        <taxon>Peptostreptococcales</taxon>
        <taxon>Peptostreptococcaceae</taxon>
        <taxon>Peptacetobacter</taxon>
    </lineage>
</organism>
<dbReference type="Proteomes" id="UP000003178">
    <property type="component" value="Unassembled WGS sequence"/>
</dbReference>
<dbReference type="PANTHER" id="PTHR30522">
    <property type="entry name" value="NUCLEOSIDE TRIPHOSPHATE PYROPHOSPHOHYDROLASE"/>
    <property type="match status" value="1"/>
</dbReference>
<evidence type="ECO:0000313" key="4">
    <source>
        <dbReference type="Proteomes" id="UP000003178"/>
    </source>
</evidence>
<sequence>MINIVGLGPGDLSLISYGAIEGLKNSKKVFLRTEKHPVVKDLEKLTKFESLDHFYDENDDFDDVYRKISEFIVEEGKSEDVVYAVPGHPRVAEKTVDMIEKLAKENNIDVDVVASMSFVDAMFEALAFDPSNGFRLVDAFEMQTSYIDTDINLIVTQVYDEFIASEVKLYLMDRYDDEQEVYIVRGAGIKGEEFIKKVRLCELDWAENEFDYLTSLYVPKVENKKYNTVHDLELIMDKLRAPDGCDWDKKQTHESLKNSVIEEAYELYNAIENDDIDEMIEELGDVLLQVIFHCQIGKEEGMFDLGEVANGICTKLITRHPHIFGDANINREEFEKTWEEIKKKEKGESTITEGIKRIPVYLPALMKAEKVQHKAALVGFDWDDIYDVFSKVEEEYEEVREAYELDFAGFIADKYAGEDVLEKIKEENLELLDEYHTLKIQYIKEELGDLLFSIVNLARFLDVDTTEALNGTIDKFVNRFGFVEEKVIESGKTFDEMSLEEMDKFWDQAKELEI</sequence>
<dbReference type="Pfam" id="PF00590">
    <property type="entry name" value="TP_methylase"/>
    <property type="match status" value="1"/>
</dbReference>
<dbReference type="InterPro" id="IPR011551">
    <property type="entry name" value="NTP_PyrPHydrolase_MazG"/>
</dbReference>
<dbReference type="GO" id="GO:0046061">
    <property type="term" value="P:dATP catabolic process"/>
    <property type="evidence" value="ECO:0007669"/>
    <property type="project" value="TreeGrafter"/>
</dbReference>
<dbReference type="GO" id="GO:0046052">
    <property type="term" value="P:UTP catabolic process"/>
    <property type="evidence" value="ECO:0007669"/>
    <property type="project" value="TreeGrafter"/>
</dbReference>
<dbReference type="GO" id="GO:0046047">
    <property type="term" value="P:TTP catabolic process"/>
    <property type="evidence" value="ECO:0007669"/>
    <property type="project" value="TreeGrafter"/>
</dbReference>
<gene>
    <name evidence="3" type="ORF">CLOHIR_01658</name>
</gene>
<dbReference type="InterPro" id="IPR035013">
    <property type="entry name" value="YabN_N"/>
</dbReference>
<keyword evidence="4" id="KW-1185">Reference proteome</keyword>
<dbReference type="OrthoDB" id="9808939at2"/>
<protein>
    <submittedName>
        <fullName evidence="3">MazG family protein</fullName>
    </submittedName>
</protein>
<dbReference type="GO" id="GO:0006203">
    <property type="term" value="P:dGTP catabolic process"/>
    <property type="evidence" value="ECO:0007669"/>
    <property type="project" value="TreeGrafter"/>
</dbReference>